<dbReference type="CDD" id="cd24032">
    <property type="entry name" value="ASKHA_NBD_TsaB"/>
    <property type="match status" value="1"/>
</dbReference>
<dbReference type="SUPFAM" id="SSF53067">
    <property type="entry name" value="Actin-like ATPase domain"/>
    <property type="match status" value="2"/>
</dbReference>
<keyword evidence="5" id="KW-0819">tRNA processing</keyword>
<keyword evidence="9" id="KW-1185">Reference proteome</keyword>
<accession>K6YQF5</accession>
<keyword evidence="4" id="KW-0963">Cytoplasm</keyword>
<dbReference type="PANTHER" id="PTHR11735:SF11">
    <property type="entry name" value="TRNA THREONYLCARBAMOYLADENOSINE BIOSYNTHESIS PROTEIN TSAB"/>
    <property type="match status" value="1"/>
</dbReference>
<evidence type="ECO:0000259" key="7">
    <source>
        <dbReference type="Pfam" id="PF00814"/>
    </source>
</evidence>
<proteinExistence type="inferred from homology"/>
<protein>
    <recommendedName>
        <fullName evidence="3">tRNA threonylcarbamoyladenosine biosynthesis protein TsaB</fullName>
    </recommendedName>
    <alternativeName>
        <fullName evidence="6">t(6)A37 threonylcarbamoyladenosine biosynthesis protein TsaB</fullName>
    </alternativeName>
</protein>
<dbReference type="RefSeq" id="WP_008843382.1">
    <property type="nucleotide sequence ID" value="NZ_BAEN01000021.1"/>
</dbReference>
<dbReference type="PANTHER" id="PTHR11735">
    <property type="entry name" value="TRNA N6-ADENOSINE THREONYLCARBAMOYLTRANSFERASE"/>
    <property type="match status" value="1"/>
</dbReference>
<dbReference type="FunFam" id="3.30.420.40:FF:000097">
    <property type="entry name" value="tRNA threonylcarbamoyladenosine biosynthesis protein TsaB"/>
    <property type="match status" value="1"/>
</dbReference>
<evidence type="ECO:0000313" key="8">
    <source>
        <dbReference type="EMBL" id="GAC13565.1"/>
    </source>
</evidence>
<dbReference type="NCBIfam" id="TIGR03725">
    <property type="entry name" value="T6A_YeaZ"/>
    <property type="match status" value="1"/>
</dbReference>
<name>K6YQF5_9ALTE</name>
<keyword evidence="8" id="KW-0378">Hydrolase</keyword>
<comment type="subcellular location">
    <subcellularLocation>
        <location evidence="1">Cytoplasm</location>
    </subcellularLocation>
</comment>
<dbReference type="InterPro" id="IPR022496">
    <property type="entry name" value="T6A_TsaB"/>
</dbReference>
<dbReference type="EMBL" id="BAEN01000021">
    <property type="protein sequence ID" value="GAC13565.1"/>
    <property type="molecule type" value="Genomic_DNA"/>
</dbReference>
<organism evidence="8 9">
    <name type="scientific">Aliiglaciecola lipolytica E3</name>
    <dbReference type="NCBI Taxonomy" id="1127673"/>
    <lineage>
        <taxon>Bacteria</taxon>
        <taxon>Pseudomonadati</taxon>
        <taxon>Pseudomonadota</taxon>
        <taxon>Gammaproteobacteria</taxon>
        <taxon>Alteromonadales</taxon>
        <taxon>Alteromonadaceae</taxon>
        <taxon>Aliiglaciecola</taxon>
    </lineage>
</organism>
<dbReference type="InterPro" id="IPR043129">
    <property type="entry name" value="ATPase_NBD"/>
</dbReference>
<evidence type="ECO:0000256" key="2">
    <source>
        <dbReference type="ARBA" id="ARBA00010493"/>
    </source>
</evidence>
<comment type="similarity">
    <text evidence="2">Belongs to the KAE1 / TsaD family. TsaB subfamily.</text>
</comment>
<dbReference type="Proteomes" id="UP000006334">
    <property type="component" value="Unassembled WGS sequence"/>
</dbReference>
<comment type="caution">
    <text evidence="8">The sequence shown here is derived from an EMBL/GenBank/DDBJ whole genome shotgun (WGS) entry which is preliminary data.</text>
</comment>
<dbReference type="OrthoDB" id="9809995at2"/>
<evidence type="ECO:0000256" key="4">
    <source>
        <dbReference type="ARBA" id="ARBA00022490"/>
    </source>
</evidence>
<feature type="domain" description="Gcp-like" evidence="7">
    <location>
        <begin position="28"/>
        <end position="143"/>
    </location>
</feature>
<dbReference type="InterPro" id="IPR000905">
    <property type="entry name" value="Gcp-like_dom"/>
</dbReference>
<dbReference type="GO" id="GO:0008233">
    <property type="term" value="F:peptidase activity"/>
    <property type="evidence" value="ECO:0007669"/>
    <property type="project" value="UniProtKB-KW"/>
</dbReference>
<evidence type="ECO:0000256" key="3">
    <source>
        <dbReference type="ARBA" id="ARBA00019012"/>
    </source>
</evidence>
<gene>
    <name evidence="8" type="ORF">GLIP_0922</name>
</gene>
<sequence length="227" mass="24674">MKMLAIDTATEACSAAVYLDEKIDSVFEVCPQQHSQKLLPMVETLLSRNNQQLSDMDYLVFGRGPGSFTGVRISTGIVQGLSLGIDKPVVGISTLATMAQQAIDEEQVRLVAVAIDARMDEVYFGLFENINGIATLQGEERVTAPDLVLETLTSNPDILCGTGWTAYPALSSVVEQVGEPTILFPASASMIPLAIRAIEQGQFCDAEHIQPVYLRDKVTWKKLPGKE</sequence>
<dbReference type="GO" id="GO:0005829">
    <property type="term" value="C:cytosol"/>
    <property type="evidence" value="ECO:0007669"/>
    <property type="project" value="TreeGrafter"/>
</dbReference>
<evidence type="ECO:0000256" key="6">
    <source>
        <dbReference type="ARBA" id="ARBA00032446"/>
    </source>
</evidence>
<dbReference type="AlphaFoldDB" id="K6YQF5"/>
<evidence type="ECO:0000256" key="1">
    <source>
        <dbReference type="ARBA" id="ARBA00004496"/>
    </source>
</evidence>
<evidence type="ECO:0000313" key="9">
    <source>
        <dbReference type="Proteomes" id="UP000006334"/>
    </source>
</evidence>
<dbReference type="eggNOG" id="COG1214">
    <property type="taxonomic scope" value="Bacteria"/>
</dbReference>
<reference evidence="8 9" key="1">
    <citation type="journal article" date="2017" name="Antonie Van Leeuwenhoek">
        <title>Rhizobium rhizosphaerae sp. nov., a novel species isolated from rice rhizosphere.</title>
        <authorList>
            <person name="Zhao J.J."/>
            <person name="Zhang J."/>
            <person name="Zhang R.J."/>
            <person name="Zhang C.W."/>
            <person name="Yin H.Q."/>
            <person name="Zhang X.X."/>
        </authorList>
    </citation>
    <scope>NUCLEOTIDE SEQUENCE [LARGE SCALE GENOMIC DNA]</scope>
    <source>
        <strain evidence="8 9">E3</strain>
    </source>
</reference>
<dbReference type="Pfam" id="PF00814">
    <property type="entry name" value="TsaD"/>
    <property type="match status" value="1"/>
</dbReference>
<dbReference type="GO" id="GO:0002949">
    <property type="term" value="P:tRNA threonylcarbamoyladenosine modification"/>
    <property type="evidence" value="ECO:0007669"/>
    <property type="project" value="InterPro"/>
</dbReference>
<dbReference type="STRING" id="1127673.GLIP_0922"/>
<dbReference type="Gene3D" id="3.30.420.40">
    <property type="match status" value="2"/>
</dbReference>
<keyword evidence="8" id="KW-0645">Protease</keyword>
<evidence type="ECO:0000256" key="5">
    <source>
        <dbReference type="ARBA" id="ARBA00022694"/>
    </source>
</evidence>
<dbReference type="GO" id="GO:0006508">
    <property type="term" value="P:proteolysis"/>
    <property type="evidence" value="ECO:0007669"/>
    <property type="project" value="UniProtKB-KW"/>
</dbReference>